<dbReference type="EMBL" id="JADBEG010000001">
    <property type="protein sequence ID" value="MBE1495578.1"/>
    <property type="molecule type" value="Genomic_DNA"/>
</dbReference>
<proteinExistence type="predicted"/>
<dbReference type="Gene3D" id="2.70.98.20">
    <property type="entry name" value="Copper amine oxidase, catalytic domain"/>
    <property type="match status" value="1"/>
</dbReference>
<evidence type="ECO:0000313" key="2">
    <source>
        <dbReference type="Proteomes" id="UP000631670"/>
    </source>
</evidence>
<accession>A0ABR9HXF7</accession>
<gene>
    <name evidence="1" type="ORF">H4696_002678</name>
</gene>
<reference evidence="1 2" key="1">
    <citation type="submission" date="2020-10" db="EMBL/GenBank/DDBJ databases">
        <title>Sequencing the genomes of 1000 actinobacteria strains.</title>
        <authorList>
            <person name="Klenk H.-P."/>
        </authorList>
    </citation>
    <scope>NUCLEOTIDE SEQUENCE [LARGE SCALE GENOMIC DNA]</scope>
    <source>
        <strain evidence="1 2">DSM 44653</strain>
    </source>
</reference>
<dbReference type="RefSeq" id="WP_086864647.1">
    <property type="nucleotide sequence ID" value="NZ_JADBEG010000001.1"/>
</dbReference>
<comment type="caution">
    <text evidence="1">The sequence shown here is derived from an EMBL/GenBank/DDBJ whole genome shotgun (WGS) entry which is preliminary data.</text>
</comment>
<sequence length="290" mass="32558">MGESGYIAWPSPGSALWRFTYTLADPPACEGIAITQAFYRDHQVLYKGSLPSLRVQYDHNACGPYKDPLTYNNAQPLAGTKKVKTYTVVSAGLPGIAVEAFHRIGAYKLTERWTFWADGRITPRLYSAGLQCNTDHRHHAYWRLDFDIDGAGTDSVFEYNTSTPNLGWGPGWHQKTREISRVKNPPTKRSWAIMDLNSQRGYHVLPDPDDGVADTFSDRDIWIMRYRGGEDLRGNQGTAQGDGLAAYLTGEPMTSADAVLWYCGHLGHHAEPEHADEYHHCGPTLVPFRW</sequence>
<dbReference type="SUPFAM" id="SSF49998">
    <property type="entry name" value="Amine oxidase catalytic domain"/>
    <property type="match status" value="1"/>
</dbReference>
<protein>
    <submittedName>
        <fullName evidence="1">Cu2+-containing amine oxidase</fullName>
    </submittedName>
</protein>
<dbReference type="InterPro" id="IPR036460">
    <property type="entry name" value="Cu_amine_oxidase_C_sf"/>
</dbReference>
<dbReference type="Proteomes" id="UP000631670">
    <property type="component" value="Unassembled WGS sequence"/>
</dbReference>
<organism evidence="1 2">
    <name type="scientific">Amycolatopsis lexingtonensis</name>
    <dbReference type="NCBI Taxonomy" id="218822"/>
    <lineage>
        <taxon>Bacteria</taxon>
        <taxon>Bacillati</taxon>
        <taxon>Actinomycetota</taxon>
        <taxon>Actinomycetes</taxon>
        <taxon>Pseudonocardiales</taxon>
        <taxon>Pseudonocardiaceae</taxon>
        <taxon>Amycolatopsis</taxon>
    </lineage>
</organism>
<evidence type="ECO:0000313" key="1">
    <source>
        <dbReference type="EMBL" id="MBE1495578.1"/>
    </source>
</evidence>
<keyword evidence="2" id="KW-1185">Reference proteome</keyword>
<name>A0ABR9HXF7_9PSEU</name>